<dbReference type="PANTHER" id="PTHR33508">
    <property type="entry name" value="UPF0056 MEMBRANE PROTEIN YHCE"/>
    <property type="match status" value="1"/>
</dbReference>
<evidence type="ECO:0000256" key="4">
    <source>
        <dbReference type="ARBA" id="ARBA00022692"/>
    </source>
</evidence>
<feature type="transmembrane region" description="Helical" evidence="7">
    <location>
        <begin position="189"/>
        <end position="213"/>
    </location>
</feature>
<dbReference type="NCBIfam" id="TIGR00427">
    <property type="entry name" value="NAAT family transporter"/>
    <property type="match status" value="1"/>
</dbReference>
<proteinExistence type="inferred from homology"/>
<dbReference type="AlphaFoldDB" id="A0A6M8EPF6"/>
<feature type="transmembrane region" description="Helical" evidence="7">
    <location>
        <begin position="42"/>
        <end position="60"/>
    </location>
</feature>
<keyword evidence="6 7" id="KW-0472">Membrane</keyword>
<evidence type="ECO:0000256" key="3">
    <source>
        <dbReference type="ARBA" id="ARBA00022475"/>
    </source>
</evidence>
<evidence type="ECO:0000256" key="2">
    <source>
        <dbReference type="ARBA" id="ARBA00009784"/>
    </source>
</evidence>
<organism evidence="8 9">
    <name type="scientific">Arcobacter acticola</name>
    <dbReference type="NCBI Taxonomy" id="1849015"/>
    <lineage>
        <taxon>Bacteria</taxon>
        <taxon>Pseudomonadati</taxon>
        <taxon>Campylobacterota</taxon>
        <taxon>Epsilonproteobacteria</taxon>
        <taxon>Campylobacterales</taxon>
        <taxon>Arcobacteraceae</taxon>
        <taxon>Arcobacter</taxon>
    </lineage>
</organism>
<accession>A0A6M8EPF6</accession>
<feature type="transmembrane region" description="Helical" evidence="7">
    <location>
        <begin position="12"/>
        <end position="30"/>
    </location>
</feature>
<keyword evidence="5 7" id="KW-1133">Transmembrane helix</keyword>
<evidence type="ECO:0000256" key="5">
    <source>
        <dbReference type="ARBA" id="ARBA00022989"/>
    </source>
</evidence>
<dbReference type="EMBL" id="CP042652">
    <property type="protein sequence ID" value="QKE28981.1"/>
    <property type="molecule type" value="Genomic_DNA"/>
</dbReference>
<keyword evidence="3" id="KW-1003">Cell membrane</keyword>
<reference evidence="8 9" key="1">
    <citation type="submission" date="2019-08" db="EMBL/GenBank/DDBJ databases">
        <title>Complete genome sequence of Arcobacter acticola.</title>
        <authorList>
            <person name="Miller W."/>
        </authorList>
    </citation>
    <scope>NUCLEOTIDE SEQUENCE [LARGE SCALE GENOMIC DNA]</scope>
    <source>
        <strain evidence="8 9">KCTC 52212</strain>
    </source>
</reference>
<dbReference type="InterPro" id="IPR002771">
    <property type="entry name" value="Multi_antbiot-R_MarC"/>
</dbReference>
<dbReference type="Proteomes" id="UP000503483">
    <property type="component" value="Chromosome"/>
</dbReference>
<sequence>MLDFSDYIQISIGLMSIFSPFVAIPIFVSLTSHSSPSEKRETARTASIAACIAGLVSIWIGQYILLIFGISISSFKIAGGILLLLMSINMINAKTPKAKNTKSELKEAQKKSINVKEIAVVPLAIPLIAGPGAISTIIIFSQKSDTLFHLIMMSIIIIAISSYIYLTLKMASYISKRLGITGLNIISRIMGLLLASISIEFIISGLLTVFPFLGR</sequence>
<name>A0A6M8EPF6_9BACT</name>
<evidence type="ECO:0000313" key="8">
    <source>
        <dbReference type="EMBL" id="QKE28981.1"/>
    </source>
</evidence>
<evidence type="ECO:0000256" key="1">
    <source>
        <dbReference type="ARBA" id="ARBA00004651"/>
    </source>
</evidence>
<feature type="transmembrane region" description="Helical" evidence="7">
    <location>
        <begin position="66"/>
        <end position="88"/>
    </location>
</feature>
<keyword evidence="9" id="KW-1185">Reference proteome</keyword>
<dbReference type="PANTHER" id="PTHR33508:SF1">
    <property type="entry name" value="UPF0056 MEMBRANE PROTEIN YHCE"/>
    <property type="match status" value="1"/>
</dbReference>
<dbReference type="KEGG" id="paco:AACT_1831"/>
<feature type="transmembrane region" description="Helical" evidence="7">
    <location>
        <begin position="118"/>
        <end position="141"/>
    </location>
</feature>
<gene>
    <name evidence="8" type="ORF">AACT_1831</name>
</gene>
<evidence type="ECO:0000313" key="9">
    <source>
        <dbReference type="Proteomes" id="UP000503483"/>
    </source>
</evidence>
<dbReference type="Pfam" id="PF01914">
    <property type="entry name" value="MarC"/>
    <property type="match status" value="1"/>
</dbReference>
<dbReference type="RefSeq" id="WP_172126539.1">
    <property type="nucleotide sequence ID" value="NZ_CP042652.1"/>
</dbReference>
<protein>
    <recommendedName>
        <fullName evidence="7">UPF0056 membrane protein</fullName>
    </recommendedName>
</protein>
<dbReference type="GO" id="GO:0005886">
    <property type="term" value="C:plasma membrane"/>
    <property type="evidence" value="ECO:0007669"/>
    <property type="project" value="UniProtKB-SubCell"/>
</dbReference>
<evidence type="ECO:0000256" key="7">
    <source>
        <dbReference type="RuleBase" id="RU362048"/>
    </source>
</evidence>
<keyword evidence="4 7" id="KW-0812">Transmembrane</keyword>
<feature type="transmembrane region" description="Helical" evidence="7">
    <location>
        <begin position="147"/>
        <end position="168"/>
    </location>
</feature>
<comment type="similarity">
    <text evidence="2 7">Belongs to the UPF0056 (MarC) family.</text>
</comment>
<comment type="subcellular location">
    <subcellularLocation>
        <location evidence="1 7">Cell membrane</location>
        <topology evidence="1 7">Multi-pass membrane protein</topology>
    </subcellularLocation>
</comment>
<evidence type="ECO:0000256" key="6">
    <source>
        <dbReference type="ARBA" id="ARBA00023136"/>
    </source>
</evidence>